<proteinExistence type="inferred from homology"/>
<evidence type="ECO:0000256" key="7">
    <source>
        <dbReference type="ARBA" id="ARBA00023136"/>
    </source>
</evidence>
<dbReference type="GO" id="GO:0005886">
    <property type="term" value="C:plasma membrane"/>
    <property type="evidence" value="ECO:0007669"/>
    <property type="project" value="UniProtKB-SubCell"/>
</dbReference>
<keyword evidence="6 9" id="KW-1133">Transmembrane helix</keyword>
<dbReference type="GO" id="GO:0042158">
    <property type="term" value="P:lipoprotein biosynthetic process"/>
    <property type="evidence" value="ECO:0007669"/>
    <property type="project" value="UniProtKB-UniRule"/>
</dbReference>
<dbReference type="Pfam" id="PF20154">
    <property type="entry name" value="LNT_N"/>
    <property type="match status" value="1"/>
</dbReference>
<feature type="transmembrane region" description="Helical" evidence="9">
    <location>
        <begin position="94"/>
        <end position="119"/>
    </location>
</feature>
<evidence type="ECO:0000256" key="6">
    <source>
        <dbReference type="ARBA" id="ARBA00022989"/>
    </source>
</evidence>
<dbReference type="NCBIfam" id="TIGR00546">
    <property type="entry name" value="lnt"/>
    <property type="match status" value="1"/>
</dbReference>
<organism evidence="11 12">
    <name type="scientific">Halocynthiibacter halioticoli</name>
    <dbReference type="NCBI Taxonomy" id="2986804"/>
    <lineage>
        <taxon>Bacteria</taxon>
        <taxon>Pseudomonadati</taxon>
        <taxon>Pseudomonadota</taxon>
        <taxon>Alphaproteobacteria</taxon>
        <taxon>Rhodobacterales</taxon>
        <taxon>Paracoccaceae</taxon>
        <taxon>Halocynthiibacter</taxon>
    </lineage>
</organism>
<feature type="transmembrane region" description="Helical" evidence="9">
    <location>
        <begin position="20"/>
        <end position="52"/>
    </location>
</feature>
<feature type="transmembrane region" description="Helical" evidence="9">
    <location>
        <begin position="64"/>
        <end position="82"/>
    </location>
</feature>
<comment type="subcellular location">
    <subcellularLocation>
        <location evidence="1 9">Cell membrane</location>
        <topology evidence="1 9">Multi-pass membrane protein</topology>
    </subcellularLocation>
</comment>
<comment type="catalytic activity">
    <reaction evidence="9">
        <text>N-terminal S-1,2-diacyl-sn-glyceryl-L-cysteinyl-[lipoprotein] + a glycerophospholipid = N-acyl-S-1,2-diacyl-sn-glyceryl-L-cysteinyl-[lipoprotein] + a 2-acyl-sn-glycero-3-phospholipid + H(+)</text>
        <dbReference type="Rhea" id="RHEA:48228"/>
        <dbReference type="Rhea" id="RHEA-COMP:14681"/>
        <dbReference type="Rhea" id="RHEA-COMP:14684"/>
        <dbReference type="ChEBI" id="CHEBI:15378"/>
        <dbReference type="ChEBI" id="CHEBI:136912"/>
        <dbReference type="ChEBI" id="CHEBI:140656"/>
        <dbReference type="ChEBI" id="CHEBI:140657"/>
        <dbReference type="ChEBI" id="CHEBI:140660"/>
        <dbReference type="EC" id="2.3.1.269"/>
    </reaction>
</comment>
<comment type="similarity">
    <text evidence="2 9">Belongs to the CN hydrolase family. Apolipoprotein N-acyltransferase subfamily.</text>
</comment>
<evidence type="ECO:0000256" key="1">
    <source>
        <dbReference type="ARBA" id="ARBA00004651"/>
    </source>
</evidence>
<dbReference type="InterPro" id="IPR003010">
    <property type="entry name" value="C-N_Hydrolase"/>
</dbReference>
<evidence type="ECO:0000256" key="3">
    <source>
        <dbReference type="ARBA" id="ARBA00022475"/>
    </source>
</evidence>
<feature type="transmembrane region" description="Helical" evidence="9">
    <location>
        <begin position="195"/>
        <end position="212"/>
    </location>
</feature>
<dbReference type="SUPFAM" id="SSF56317">
    <property type="entry name" value="Carbon-nitrogen hydrolase"/>
    <property type="match status" value="1"/>
</dbReference>
<evidence type="ECO:0000313" key="11">
    <source>
        <dbReference type="EMBL" id="MCV6825326.1"/>
    </source>
</evidence>
<evidence type="ECO:0000313" key="12">
    <source>
        <dbReference type="Proteomes" id="UP001208041"/>
    </source>
</evidence>
<feature type="domain" description="CN hydrolase" evidence="10">
    <location>
        <begin position="231"/>
        <end position="473"/>
    </location>
</feature>
<dbReference type="PANTHER" id="PTHR38686">
    <property type="entry name" value="APOLIPOPROTEIN N-ACYLTRANSFERASE"/>
    <property type="match status" value="1"/>
</dbReference>
<protein>
    <recommendedName>
        <fullName evidence="9">Apolipoprotein N-acyltransferase</fullName>
        <shortName evidence="9">ALP N-acyltransferase</shortName>
        <ecNumber evidence="9">2.3.1.269</ecNumber>
    </recommendedName>
</protein>
<dbReference type="PROSITE" id="PS50263">
    <property type="entry name" value="CN_HYDROLASE"/>
    <property type="match status" value="1"/>
</dbReference>
<feature type="transmembrane region" description="Helical" evidence="9">
    <location>
        <begin position="483"/>
        <end position="502"/>
    </location>
</feature>
<dbReference type="Proteomes" id="UP001208041">
    <property type="component" value="Unassembled WGS sequence"/>
</dbReference>
<dbReference type="Pfam" id="PF00795">
    <property type="entry name" value="CN_hydrolase"/>
    <property type="match status" value="1"/>
</dbReference>
<dbReference type="InterPro" id="IPR036526">
    <property type="entry name" value="C-N_Hydrolase_sf"/>
</dbReference>
<evidence type="ECO:0000256" key="5">
    <source>
        <dbReference type="ARBA" id="ARBA00022692"/>
    </source>
</evidence>
<dbReference type="EMBL" id="JAOYFC010000002">
    <property type="protein sequence ID" value="MCV6825326.1"/>
    <property type="molecule type" value="Genomic_DNA"/>
</dbReference>
<dbReference type="GO" id="GO:0016410">
    <property type="term" value="F:N-acyltransferase activity"/>
    <property type="evidence" value="ECO:0007669"/>
    <property type="project" value="UniProtKB-UniRule"/>
</dbReference>
<keyword evidence="5 9" id="KW-0812">Transmembrane</keyword>
<name>A0AAE3LTL8_9RHOB</name>
<dbReference type="RefSeq" id="WP_263954189.1">
    <property type="nucleotide sequence ID" value="NZ_JAOYFC010000002.1"/>
</dbReference>
<keyword evidence="8 9" id="KW-0012">Acyltransferase</keyword>
<accession>A0AAE3LTL8</accession>
<dbReference type="AlphaFoldDB" id="A0AAE3LTL8"/>
<dbReference type="CDD" id="cd07571">
    <property type="entry name" value="ALP_N-acyl_transferase"/>
    <property type="match status" value="1"/>
</dbReference>
<keyword evidence="12" id="KW-1185">Reference proteome</keyword>
<dbReference type="InterPro" id="IPR045378">
    <property type="entry name" value="LNT_N"/>
</dbReference>
<reference evidence="11" key="1">
    <citation type="submission" date="2022-10" db="EMBL/GenBank/DDBJ databases">
        <authorList>
            <person name="Yue Y."/>
        </authorList>
    </citation>
    <scope>NUCLEOTIDE SEQUENCE</scope>
    <source>
        <strain evidence="11">Z654</strain>
    </source>
</reference>
<evidence type="ECO:0000256" key="9">
    <source>
        <dbReference type="HAMAP-Rule" id="MF_01148"/>
    </source>
</evidence>
<dbReference type="InterPro" id="IPR004563">
    <property type="entry name" value="Apolipo_AcylTrfase"/>
</dbReference>
<evidence type="ECO:0000256" key="2">
    <source>
        <dbReference type="ARBA" id="ARBA00010065"/>
    </source>
</evidence>
<dbReference type="EC" id="2.3.1.269" evidence="9"/>
<gene>
    <name evidence="9 11" type="primary">lnt</name>
    <name evidence="11" type="ORF">OH136_12245</name>
</gene>
<keyword evidence="3 9" id="KW-1003">Cell membrane</keyword>
<evidence type="ECO:0000256" key="8">
    <source>
        <dbReference type="ARBA" id="ARBA00023315"/>
    </source>
</evidence>
<keyword evidence="7 9" id="KW-0472">Membrane</keyword>
<dbReference type="PANTHER" id="PTHR38686:SF1">
    <property type="entry name" value="APOLIPOPROTEIN N-ACYLTRANSFERASE"/>
    <property type="match status" value="1"/>
</dbReference>
<dbReference type="Gene3D" id="3.60.110.10">
    <property type="entry name" value="Carbon-nitrogen hydrolase"/>
    <property type="match status" value="1"/>
</dbReference>
<keyword evidence="4 9" id="KW-0808">Transferase</keyword>
<feature type="transmembrane region" description="Helical" evidence="9">
    <location>
        <begin position="164"/>
        <end position="183"/>
    </location>
</feature>
<sequence length="509" mass="55421">MSDDTTQDQAVRVSSRRLAFVAVFSGIAMATGQAPLSLWYVAVLGLLAVFWFSKDVRSWKQAAVYGWLVGSSYFAASMYWIIEPFFVDAARHGWMAPFALVFLAGGLALLWGGAFALAYRLRPSAWHWSLALLWGGMELVRGYLFTGFPWGMFGYIWIDTPLAQVAALIGPYGLTLASFLLAAGIVSPGDRGMKPSRVISILAAIGLLWFGVQHEKIEPVAKADAPIIRLVQTNAQQDQKWLPDMIPVFWQRNLKLTAERDLDGKSPDVIVWPETAIPYLFHDESTVPEIISDAAQGAVVIAGGQRRSPEGFHNSMMVIGSDGAVQDIYDKHHLVPFGEYIPGGSLLGRFGLSGLAQQIGSGYAPGAGPEILSLGRSGAVLPLICYEAVFPRDLRVNGQRADWILHITNDAWFGDFAGPYQHLVQARFRAIEQGLPVARAANTGITAMIGPTGDVIQSIPLGVSGAIDVALPEPLKPTPYSRFGEIPVLVLLLAGLLGVFWFKRREKSD</sequence>
<comment type="function">
    <text evidence="9">Catalyzes the phospholipid dependent N-acylation of the N-terminal cysteine of apolipoprotein, the last step in lipoprotein maturation.</text>
</comment>
<dbReference type="HAMAP" id="MF_01148">
    <property type="entry name" value="Lnt"/>
    <property type="match status" value="1"/>
</dbReference>
<evidence type="ECO:0000259" key="10">
    <source>
        <dbReference type="PROSITE" id="PS50263"/>
    </source>
</evidence>
<comment type="pathway">
    <text evidence="9">Protein modification; lipoprotein biosynthesis (N-acyl transfer).</text>
</comment>
<comment type="caution">
    <text evidence="11">The sequence shown here is derived from an EMBL/GenBank/DDBJ whole genome shotgun (WGS) entry which is preliminary data.</text>
</comment>
<evidence type="ECO:0000256" key="4">
    <source>
        <dbReference type="ARBA" id="ARBA00022679"/>
    </source>
</evidence>